<evidence type="ECO:0000256" key="10">
    <source>
        <dbReference type="ARBA" id="ARBA00023204"/>
    </source>
</evidence>
<comment type="subcellular location">
    <subcellularLocation>
        <location evidence="1">Cytoplasm</location>
    </subcellularLocation>
</comment>
<evidence type="ECO:0000256" key="1">
    <source>
        <dbReference type="ARBA" id="ARBA00004496"/>
    </source>
</evidence>
<keyword evidence="10" id="KW-0234">DNA repair</keyword>
<feature type="non-terminal residue" evidence="11">
    <location>
        <position position="1"/>
    </location>
</feature>
<proteinExistence type="predicted"/>
<protein>
    <recommendedName>
        <fullName evidence="13">Excinuclease ABC subunit A</fullName>
    </recommendedName>
</protein>
<reference evidence="11 12" key="1">
    <citation type="submission" date="2022-06" db="EMBL/GenBank/DDBJ databases">
        <title>Isolation of gut microbiota from human fecal samples.</title>
        <authorList>
            <person name="Pamer E.G."/>
            <person name="Barat B."/>
            <person name="Waligurski E."/>
            <person name="Medina S."/>
            <person name="Paddock L."/>
            <person name="Mostad J."/>
        </authorList>
    </citation>
    <scope>NUCLEOTIDE SEQUENCE [LARGE SCALE GENOMIC DNA]</scope>
    <source>
        <strain evidence="11 12">DFI.1.1</strain>
    </source>
</reference>
<dbReference type="SUPFAM" id="SSF57938">
    <property type="entry name" value="DnaJ/Hsp40 cysteine-rich domain"/>
    <property type="match status" value="1"/>
</dbReference>
<dbReference type="PANTHER" id="PTHR43152:SF3">
    <property type="entry name" value="UVRABC SYSTEM PROTEIN A"/>
    <property type="match status" value="1"/>
</dbReference>
<dbReference type="Gene3D" id="1.20.1580.10">
    <property type="entry name" value="ABC transporter ATPase like domain"/>
    <property type="match status" value="1"/>
</dbReference>
<dbReference type="EMBL" id="JANGEW010000195">
    <property type="protein sequence ID" value="MCQ5343752.1"/>
    <property type="molecule type" value="Genomic_DNA"/>
</dbReference>
<evidence type="ECO:0000256" key="4">
    <source>
        <dbReference type="ARBA" id="ARBA00022741"/>
    </source>
</evidence>
<dbReference type="RefSeq" id="WP_256186324.1">
    <property type="nucleotide sequence ID" value="NZ_JANGEW010000195.1"/>
</dbReference>
<keyword evidence="3" id="KW-0677">Repeat</keyword>
<accession>A0ABT1SV44</accession>
<comment type="caution">
    <text evidence="11">The sequence shown here is derived from an EMBL/GenBank/DDBJ whole genome shotgun (WGS) entry which is preliminary data.</text>
</comment>
<evidence type="ECO:0000256" key="6">
    <source>
        <dbReference type="ARBA" id="ARBA00022769"/>
    </source>
</evidence>
<evidence type="ECO:0000313" key="11">
    <source>
        <dbReference type="EMBL" id="MCQ5343752.1"/>
    </source>
</evidence>
<name>A0ABT1SV44_9FIRM</name>
<evidence type="ECO:0000256" key="8">
    <source>
        <dbReference type="ARBA" id="ARBA00022881"/>
    </source>
</evidence>
<evidence type="ECO:0000256" key="7">
    <source>
        <dbReference type="ARBA" id="ARBA00022840"/>
    </source>
</evidence>
<sequence length="74" mass="7916">GVHDELRKRFAKSPDAIAHGYKAKNLSYNTGSLRCPDCDGTGTLSLDVQFLPDVYIPCPPCHGSRDAPAAVEDG</sequence>
<evidence type="ECO:0000256" key="9">
    <source>
        <dbReference type="ARBA" id="ARBA00023125"/>
    </source>
</evidence>
<evidence type="ECO:0000256" key="3">
    <source>
        <dbReference type="ARBA" id="ARBA00022737"/>
    </source>
</evidence>
<evidence type="ECO:0000256" key="2">
    <source>
        <dbReference type="ARBA" id="ARBA00022490"/>
    </source>
</evidence>
<keyword evidence="4" id="KW-0547">Nucleotide-binding</keyword>
<keyword evidence="2" id="KW-0963">Cytoplasm</keyword>
<evidence type="ECO:0008006" key="13">
    <source>
        <dbReference type="Google" id="ProtNLM"/>
    </source>
</evidence>
<keyword evidence="8" id="KW-0267">Excision nuclease</keyword>
<evidence type="ECO:0000256" key="5">
    <source>
        <dbReference type="ARBA" id="ARBA00022763"/>
    </source>
</evidence>
<keyword evidence="9" id="KW-0238">DNA-binding</keyword>
<feature type="non-terminal residue" evidence="11">
    <location>
        <position position="74"/>
    </location>
</feature>
<gene>
    <name evidence="11" type="ORF">NE675_12100</name>
</gene>
<keyword evidence="7" id="KW-0067">ATP-binding</keyword>
<dbReference type="Proteomes" id="UP001206692">
    <property type="component" value="Unassembled WGS sequence"/>
</dbReference>
<organism evidence="11 12">
    <name type="scientific">Megasphaera massiliensis</name>
    <dbReference type="NCBI Taxonomy" id="1232428"/>
    <lineage>
        <taxon>Bacteria</taxon>
        <taxon>Bacillati</taxon>
        <taxon>Bacillota</taxon>
        <taxon>Negativicutes</taxon>
        <taxon>Veillonellales</taxon>
        <taxon>Veillonellaceae</taxon>
        <taxon>Megasphaera</taxon>
    </lineage>
</organism>
<keyword evidence="6" id="KW-0228">DNA excision</keyword>
<evidence type="ECO:0000313" key="12">
    <source>
        <dbReference type="Proteomes" id="UP001206692"/>
    </source>
</evidence>
<dbReference type="InterPro" id="IPR036410">
    <property type="entry name" value="HSP_DnaJ_Cys-rich_dom_sf"/>
</dbReference>
<keyword evidence="12" id="KW-1185">Reference proteome</keyword>
<keyword evidence="5" id="KW-0227">DNA damage</keyword>
<dbReference type="PANTHER" id="PTHR43152">
    <property type="entry name" value="UVRABC SYSTEM PROTEIN A"/>
    <property type="match status" value="1"/>
</dbReference>